<evidence type="ECO:0000313" key="2">
    <source>
        <dbReference type="EMBL" id="GAI88316.1"/>
    </source>
</evidence>
<accession>X1TA95</accession>
<dbReference type="GO" id="GO:0030170">
    <property type="term" value="F:pyridoxal phosphate binding"/>
    <property type="evidence" value="ECO:0007669"/>
    <property type="project" value="TreeGrafter"/>
</dbReference>
<organism evidence="2">
    <name type="scientific">marine sediment metagenome</name>
    <dbReference type="NCBI Taxonomy" id="412755"/>
    <lineage>
        <taxon>unclassified sequences</taxon>
        <taxon>metagenomes</taxon>
        <taxon>ecological metagenomes</taxon>
    </lineage>
</organism>
<dbReference type="GO" id="GO:0008483">
    <property type="term" value="F:transaminase activity"/>
    <property type="evidence" value="ECO:0007669"/>
    <property type="project" value="TreeGrafter"/>
</dbReference>
<dbReference type="Gene3D" id="3.90.1150.10">
    <property type="entry name" value="Aspartate Aminotransferase, domain 1"/>
    <property type="match status" value="1"/>
</dbReference>
<feature type="non-terminal residue" evidence="2">
    <location>
        <position position="1"/>
    </location>
</feature>
<dbReference type="Pfam" id="PF01041">
    <property type="entry name" value="DegT_DnrJ_EryC1"/>
    <property type="match status" value="1"/>
</dbReference>
<dbReference type="InterPro" id="IPR015422">
    <property type="entry name" value="PyrdxlP-dep_Trfase_small"/>
</dbReference>
<reference evidence="2" key="1">
    <citation type="journal article" date="2014" name="Front. Microbiol.">
        <title>High frequency of phylogenetically diverse reductive dehalogenase-homologous genes in deep subseafloor sedimentary metagenomes.</title>
        <authorList>
            <person name="Kawai M."/>
            <person name="Futagami T."/>
            <person name="Toyoda A."/>
            <person name="Takaki Y."/>
            <person name="Nishi S."/>
            <person name="Hori S."/>
            <person name="Arai W."/>
            <person name="Tsubouchi T."/>
            <person name="Morono Y."/>
            <person name="Uchiyama I."/>
            <person name="Ito T."/>
            <person name="Fujiyama A."/>
            <person name="Inagaki F."/>
            <person name="Takami H."/>
        </authorList>
    </citation>
    <scope>NUCLEOTIDE SEQUENCE</scope>
    <source>
        <strain evidence="2">Expedition CK06-06</strain>
    </source>
</reference>
<gene>
    <name evidence="2" type="ORF">S12H4_37764</name>
</gene>
<evidence type="ECO:0000256" key="1">
    <source>
        <dbReference type="ARBA" id="ARBA00022898"/>
    </source>
</evidence>
<dbReference type="SUPFAM" id="SSF53383">
    <property type="entry name" value="PLP-dependent transferases"/>
    <property type="match status" value="1"/>
</dbReference>
<dbReference type="PANTHER" id="PTHR30244">
    <property type="entry name" value="TRANSAMINASE"/>
    <property type="match status" value="1"/>
</dbReference>
<sequence length="90" mass="10582">LHTFHIFAIRTKDRSSLASYLKGEGIQTSVRYPVPMHLQPALEYLQYHEGDFPQAEAWARENLSLPMYPELTQEQVEYVCDKIEGWVRTR</sequence>
<comment type="caution">
    <text evidence="2">The sequence shown here is derived from an EMBL/GenBank/DDBJ whole genome shotgun (WGS) entry which is preliminary data.</text>
</comment>
<protein>
    <recommendedName>
        <fullName evidence="3">DegT/DnrJ/EryC1/StrS aminotransferase</fullName>
    </recommendedName>
</protein>
<dbReference type="InterPro" id="IPR000653">
    <property type="entry name" value="DegT/StrS_aminotransferase"/>
</dbReference>
<dbReference type="EMBL" id="BARW01022669">
    <property type="protein sequence ID" value="GAI88316.1"/>
    <property type="molecule type" value="Genomic_DNA"/>
</dbReference>
<dbReference type="InterPro" id="IPR015424">
    <property type="entry name" value="PyrdxlP-dep_Trfase"/>
</dbReference>
<name>X1TA95_9ZZZZ</name>
<evidence type="ECO:0008006" key="3">
    <source>
        <dbReference type="Google" id="ProtNLM"/>
    </source>
</evidence>
<proteinExistence type="predicted"/>
<dbReference type="GO" id="GO:0000271">
    <property type="term" value="P:polysaccharide biosynthetic process"/>
    <property type="evidence" value="ECO:0007669"/>
    <property type="project" value="TreeGrafter"/>
</dbReference>
<keyword evidence="1" id="KW-0663">Pyridoxal phosphate</keyword>
<dbReference type="PANTHER" id="PTHR30244:SF36">
    <property type="entry name" value="3-OXO-GLUCOSE-6-PHOSPHATE:GLUTAMATE AMINOTRANSFERASE"/>
    <property type="match status" value="1"/>
</dbReference>
<dbReference type="AlphaFoldDB" id="X1TA95"/>